<dbReference type="Proteomes" id="UP000198356">
    <property type="component" value="Unassembled WGS sequence"/>
</dbReference>
<proteinExistence type="predicted"/>
<protein>
    <submittedName>
        <fullName evidence="2">Chitosanase of glycosyl hydrolase group 75</fullName>
    </submittedName>
</protein>
<dbReference type="RefSeq" id="WP_245818074.1">
    <property type="nucleotide sequence ID" value="NZ_FZOU01000007.1"/>
</dbReference>
<reference evidence="2 3" key="1">
    <citation type="submission" date="2017-06" db="EMBL/GenBank/DDBJ databases">
        <authorList>
            <person name="Kim H.J."/>
            <person name="Triplett B.A."/>
        </authorList>
    </citation>
    <scope>NUCLEOTIDE SEQUENCE [LARGE SCALE GENOMIC DNA]</scope>
    <source>
        <strain evidence="2 3">DSM 18704</strain>
    </source>
</reference>
<keyword evidence="2" id="KW-0378">Hydrolase</keyword>
<dbReference type="GO" id="GO:0016787">
    <property type="term" value="F:hydrolase activity"/>
    <property type="evidence" value="ECO:0007669"/>
    <property type="project" value="UniProtKB-KW"/>
</dbReference>
<dbReference type="AlphaFoldDB" id="A0A239LTX6"/>
<organism evidence="2 3">
    <name type="scientific">Granulicella rosea</name>
    <dbReference type="NCBI Taxonomy" id="474952"/>
    <lineage>
        <taxon>Bacteria</taxon>
        <taxon>Pseudomonadati</taxon>
        <taxon>Acidobacteriota</taxon>
        <taxon>Terriglobia</taxon>
        <taxon>Terriglobales</taxon>
        <taxon>Acidobacteriaceae</taxon>
        <taxon>Granulicella</taxon>
    </lineage>
</organism>
<keyword evidence="3" id="KW-1185">Reference proteome</keyword>
<feature type="region of interest" description="Disordered" evidence="1">
    <location>
        <begin position="33"/>
        <end position="63"/>
    </location>
</feature>
<evidence type="ECO:0000256" key="1">
    <source>
        <dbReference type="SAM" id="MobiDB-lite"/>
    </source>
</evidence>
<name>A0A239LTX6_9BACT</name>
<evidence type="ECO:0000313" key="2">
    <source>
        <dbReference type="EMBL" id="SNT33139.1"/>
    </source>
</evidence>
<accession>A0A239LTX6</accession>
<gene>
    <name evidence="2" type="ORF">SAMN05421770_107238</name>
</gene>
<dbReference type="EMBL" id="FZOU01000007">
    <property type="protein sequence ID" value="SNT33139.1"/>
    <property type="molecule type" value="Genomic_DNA"/>
</dbReference>
<evidence type="ECO:0000313" key="3">
    <source>
        <dbReference type="Proteomes" id="UP000198356"/>
    </source>
</evidence>
<sequence>MRAEDWWRLDKVAAMTPLALGLVLGLTALAQGEPPKAARGDEPPPPRAANAKPCPASGEPRRFADGAHPAVEVVVKMDVDVDGAPNAYGPPGKKALDIEKHAHSPKDSEHPGAVVGYMTEYEGGPPTVQGKNDPYPGYYVSQTDFADKDNKRMEDPRRYVDATKINYVVQGRVARTSGVTMGDFATVYSCRTGKSVYAIVADSGNESGAEGSLALVKALGYRANDGIDDSVDDKEIVVRYYPNSNPQKTFFKSQAEIDAAAKKLGLTKY</sequence>